<reference evidence="13" key="1">
    <citation type="submission" date="2020-07" db="EMBL/GenBank/DDBJ databases">
        <authorList>
            <person name="Tarantini F.S."/>
            <person name="Hong K.W."/>
            <person name="Chan K.G."/>
        </authorList>
    </citation>
    <scope>NUCLEOTIDE SEQUENCE</scope>
    <source>
        <strain evidence="13">32-07</strain>
    </source>
</reference>
<keyword evidence="4 9" id="KW-0808">Transferase</keyword>
<keyword evidence="7 9" id="KW-0239">DNA-directed DNA polymerase</keyword>
<comment type="subcellular location">
    <subcellularLocation>
        <location evidence="1 9">Cytoplasm</location>
    </subcellularLocation>
</comment>
<dbReference type="CDD" id="cd00140">
    <property type="entry name" value="beta_clamp"/>
    <property type="match status" value="1"/>
</dbReference>
<evidence type="ECO:0000256" key="7">
    <source>
        <dbReference type="ARBA" id="ARBA00022932"/>
    </source>
</evidence>
<dbReference type="InterPro" id="IPR046938">
    <property type="entry name" value="DNA_clamp_sf"/>
</dbReference>
<keyword evidence="3 9" id="KW-0963">Cytoplasm</keyword>
<evidence type="ECO:0000256" key="5">
    <source>
        <dbReference type="ARBA" id="ARBA00022695"/>
    </source>
</evidence>
<dbReference type="InterPro" id="IPR001001">
    <property type="entry name" value="DNA_polIII_beta"/>
</dbReference>
<evidence type="ECO:0000256" key="4">
    <source>
        <dbReference type="ARBA" id="ARBA00022679"/>
    </source>
</evidence>
<dbReference type="SUPFAM" id="SSF55979">
    <property type="entry name" value="DNA clamp"/>
    <property type="match status" value="3"/>
</dbReference>
<name>A0ABX8QW37_9ACTN</name>
<evidence type="ECO:0000256" key="2">
    <source>
        <dbReference type="ARBA" id="ARBA00010752"/>
    </source>
</evidence>
<dbReference type="InterPro" id="IPR022635">
    <property type="entry name" value="DNA_polIII_beta_C"/>
</dbReference>
<dbReference type="InterPro" id="IPR022634">
    <property type="entry name" value="DNA_polIII_beta_N"/>
</dbReference>
<dbReference type="PIRSF" id="PIRSF000804">
    <property type="entry name" value="DNA_pol_III_b"/>
    <property type="match status" value="1"/>
</dbReference>
<keyword evidence="14" id="KW-1185">Reference proteome</keyword>
<dbReference type="Pfam" id="PF00712">
    <property type="entry name" value="DNA_pol3_beta"/>
    <property type="match status" value="1"/>
</dbReference>
<evidence type="ECO:0000256" key="1">
    <source>
        <dbReference type="ARBA" id="ARBA00004496"/>
    </source>
</evidence>
<comment type="function">
    <text evidence="9">Confers DNA tethering and processivity to DNA polymerases and other proteins. Acts as a clamp, forming a ring around DNA (a reaction catalyzed by the clamp-loading complex) which diffuses in an ATP-independent manner freely and bidirectionally along dsDNA. Initially characterized for its ability to contact the catalytic subunit of DNA polymerase III (Pol III), a complex, multichain enzyme responsible for most of the replicative synthesis in bacteria; Pol III exhibits 3'-5' exonuclease proofreading activity. The beta chain is required for initiation of replication as well as for processivity of DNA replication.</text>
</comment>
<feature type="domain" description="DNA polymerase III beta sliding clamp N-terminal" evidence="10">
    <location>
        <begin position="1"/>
        <end position="119"/>
    </location>
</feature>
<evidence type="ECO:0000256" key="6">
    <source>
        <dbReference type="ARBA" id="ARBA00022705"/>
    </source>
</evidence>
<keyword evidence="5 9" id="KW-0548">Nucleotidyltransferase</keyword>
<evidence type="ECO:0000256" key="9">
    <source>
        <dbReference type="PIRNR" id="PIRNR000804"/>
    </source>
</evidence>
<feature type="domain" description="DNA polymerase III beta sliding clamp central" evidence="11">
    <location>
        <begin position="128"/>
        <end position="244"/>
    </location>
</feature>
<dbReference type="EMBL" id="CP059572">
    <property type="protein sequence ID" value="QXJ23065.1"/>
    <property type="molecule type" value="Genomic_DNA"/>
</dbReference>
<dbReference type="PANTHER" id="PTHR30478:SF0">
    <property type="entry name" value="BETA SLIDING CLAMP"/>
    <property type="match status" value="1"/>
</dbReference>
<sequence>MEFRVDRQALADAVAWAARTLPSRPALPVLAGMLVEVTADGELTLAGFDHEVSARARVEAAVTEPGRVLVPGRLLAEIVRNLPPQPVDIFTKGSEAVVRCGPAEFGLLTLPVEDYPTLPEPPVRAGTVPGDLFAAAVAQVVPAAGRDDTLPMLTGVRIDIEGATMWLACTDRYRIAARELTWSPADPAFTAGIVVPARTLADTAKAIRQGAEVSIGLGGPGGDTLIGVSGGGRSMTSRLLDDQYIDYKARLTGTWTSVAEFETAPFVEAIKRAALVTERGTPVRLAFTAEEVRVRAATGDAARANESLPAELTGEDVDLAFSPQYLLDGLAGIDTSRTRLECAGPTKAALLTAIPDEEGAEDSDTGYRYLVMPVRLTS</sequence>
<keyword evidence="8" id="KW-0238">DNA-binding</keyword>
<comment type="similarity">
    <text evidence="2 9">Belongs to the beta sliding clamp family.</text>
</comment>
<evidence type="ECO:0000259" key="12">
    <source>
        <dbReference type="Pfam" id="PF02768"/>
    </source>
</evidence>
<comment type="subunit">
    <text evidence="9">Forms a ring-shaped head-to-tail homodimer around DNA.</text>
</comment>
<evidence type="ECO:0000259" key="11">
    <source>
        <dbReference type="Pfam" id="PF02767"/>
    </source>
</evidence>
<protein>
    <recommendedName>
        <fullName evidence="9">Beta sliding clamp</fullName>
    </recommendedName>
</protein>
<organism evidence="13 14">
    <name type="scientific">Actinomadura graeca</name>
    <dbReference type="NCBI Taxonomy" id="2750812"/>
    <lineage>
        <taxon>Bacteria</taxon>
        <taxon>Bacillati</taxon>
        <taxon>Actinomycetota</taxon>
        <taxon>Actinomycetes</taxon>
        <taxon>Streptosporangiales</taxon>
        <taxon>Thermomonosporaceae</taxon>
        <taxon>Actinomadura</taxon>
    </lineage>
</organism>
<dbReference type="Pfam" id="PF02768">
    <property type="entry name" value="DNA_pol3_beta_3"/>
    <property type="match status" value="1"/>
</dbReference>
<dbReference type="Proteomes" id="UP001049518">
    <property type="component" value="Chromosome"/>
</dbReference>
<dbReference type="GO" id="GO:0003887">
    <property type="term" value="F:DNA-directed DNA polymerase activity"/>
    <property type="evidence" value="ECO:0007669"/>
    <property type="project" value="UniProtKB-EC"/>
</dbReference>
<dbReference type="RefSeq" id="WP_231328742.1">
    <property type="nucleotide sequence ID" value="NZ_CP059572.1"/>
</dbReference>
<dbReference type="PANTHER" id="PTHR30478">
    <property type="entry name" value="DNA POLYMERASE III SUBUNIT BETA"/>
    <property type="match status" value="1"/>
</dbReference>
<dbReference type="Gene3D" id="3.10.150.10">
    <property type="entry name" value="DNA Polymerase III, subunit A, domain 2"/>
    <property type="match status" value="3"/>
</dbReference>
<dbReference type="Pfam" id="PF02767">
    <property type="entry name" value="DNA_pol3_beta_2"/>
    <property type="match status" value="1"/>
</dbReference>
<dbReference type="NCBIfam" id="TIGR00663">
    <property type="entry name" value="dnan"/>
    <property type="match status" value="1"/>
</dbReference>
<gene>
    <name evidence="13" type="primary">dnaN</name>
    <name evidence="13" type="ORF">AGRA3207_004172</name>
</gene>
<evidence type="ECO:0000313" key="14">
    <source>
        <dbReference type="Proteomes" id="UP001049518"/>
    </source>
</evidence>
<evidence type="ECO:0000256" key="3">
    <source>
        <dbReference type="ARBA" id="ARBA00022490"/>
    </source>
</evidence>
<dbReference type="SMART" id="SM00480">
    <property type="entry name" value="POL3Bc"/>
    <property type="match status" value="1"/>
</dbReference>
<evidence type="ECO:0000256" key="8">
    <source>
        <dbReference type="ARBA" id="ARBA00023125"/>
    </source>
</evidence>
<feature type="domain" description="DNA polymerase III beta sliding clamp C-terminal" evidence="12">
    <location>
        <begin position="257"/>
        <end position="358"/>
    </location>
</feature>
<dbReference type="InterPro" id="IPR022637">
    <property type="entry name" value="DNA_polIII_beta_cen"/>
</dbReference>
<accession>A0ABX8QW37</accession>
<keyword evidence="6 9" id="KW-0235">DNA replication</keyword>
<proteinExistence type="inferred from homology"/>
<evidence type="ECO:0000259" key="10">
    <source>
        <dbReference type="Pfam" id="PF00712"/>
    </source>
</evidence>
<evidence type="ECO:0000313" key="13">
    <source>
        <dbReference type="EMBL" id="QXJ23065.1"/>
    </source>
</evidence>